<reference evidence="1" key="1">
    <citation type="submission" date="2019-11" db="EMBL/GenBank/DDBJ databases">
        <title>Characterization of Clostridium perfringens isolates from swine manure treated agricultural soils.</title>
        <authorList>
            <person name="Wushke S.T."/>
        </authorList>
    </citation>
    <scope>NUCLEOTIDE SEQUENCE</scope>
    <source>
        <strain evidence="1">X94</strain>
    </source>
</reference>
<protein>
    <submittedName>
        <fullName evidence="1">AraC family transcriptional regulator</fullName>
    </submittedName>
</protein>
<evidence type="ECO:0000313" key="1">
    <source>
        <dbReference type="EMBL" id="MDZ4910693.1"/>
    </source>
</evidence>
<dbReference type="Proteomes" id="UP001288778">
    <property type="component" value="Unassembled WGS sequence"/>
</dbReference>
<proteinExistence type="predicted"/>
<organism evidence="1 2">
    <name type="scientific">Clostridium perfringens</name>
    <dbReference type="NCBI Taxonomy" id="1502"/>
    <lineage>
        <taxon>Bacteria</taxon>
        <taxon>Bacillati</taxon>
        <taxon>Bacillota</taxon>
        <taxon>Clostridia</taxon>
        <taxon>Eubacteriales</taxon>
        <taxon>Clostridiaceae</taxon>
        <taxon>Clostridium</taxon>
    </lineage>
</organism>
<gene>
    <name evidence="1" type="ORF">GNF68_17100</name>
</gene>
<name>A0AAW9I8E6_CLOPF</name>
<dbReference type="EMBL" id="WNUI01000617">
    <property type="protein sequence ID" value="MDZ4910693.1"/>
    <property type="molecule type" value="Genomic_DNA"/>
</dbReference>
<dbReference type="AlphaFoldDB" id="A0AAW9I8E6"/>
<comment type="caution">
    <text evidence="1">The sequence shown here is derived from an EMBL/GenBank/DDBJ whole genome shotgun (WGS) entry which is preliminary data.</text>
</comment>
<feature type="non-terminal residue" evidence="1">
    <location>
        <position position="1"/>
    </location>
</feature>
<sequence>YNIEKYTDINDYPEGIQDENYYSYLWIPVKLK</sequence>
<evidence type="ECO:0000313" key="2">
    <source>
        <dbReference type="Proteomes" id="UP001288778"/>
    </source>
</evidence>
<accession>A0AAW9I8E6</accession>